<comment type="caution">
    <text evidence="2">The sequence shown here is derived from an EMBL/GenBank/DDBJ whole genome shotgun (WGS) entry which is preliminary data.</text>
</comment>
<dbReference type="SUPFAM" id="SSF55729">
    <property type="entry name" value="Acyl-CoA N-acyltransferases (Nat)"/>
    <property type="match status" value="1"/>
</dbReference>
<accession>H1LBX7</accession>
<feature type="domain" description="N-acetyltransferase" evidence="1">
    <location>
        <begin position="10"/>
        <end position="150"/>
    </location>
</feature>
<dbReference type="InterPro" id="IPR000182">
    <property type="entry name" value="GNAT_dom"/>
</dbReference>
<dbReference type="HOGENOM" id="CLU_056607_3_0_9"/>
<organism evidence="2 3">
    <name type="scientific">Lentilactobacillus kisonensis F0435</name>
    <dbReference type="NCBI Taxonomy" id="797516"/>
    <lineage>
        <taxon>Bacteria</taxon>
        <taxon>Bacillati</taxon>
        <taxon>Bacillota</taxon>
        <taxon>Bacilli</taxon>
        <taxon>Lactobacillales</taxon>
        <taxon>Lactobacillaceae</taxon>
        <taxon>Lentilactobacillus</taxon>
    </lineage>
</organism>
<dbReference type="GO" id="GO:0016747">
    <property type="term" value="F:acyltransferase activity, transferring groups other than amino-acyl groups"/>
    <property type="evidence" value="ECO:0007669"/>
    <property type="project" value="InterPro"/>
</dbReference>
<dbReference type="PROSITE" id="PS51186">
    <property type="entry name" value="GNAT"/>
    <property type="match status" value="1"/>
</dbReference>
<dbReference type="AlphaFoldDB" id="H1LBX7"/>
<evidence type="ECO:0000259" key="1">
    <source>
        <dbReference type="PROSITE" id="PS51186"/>
    </source>
</evidence>
<dbReference type="PATRIC" id="fig|797516.3.peg.81"/>
<protein>
    <submittedName>
        <fullName evidence="2">Acetyltransferase, GNAT family</fullName>
    </submittedName>
</protein>
<evidence type="ECO:0000313" key="3">
    <source>
        <dbReference type="Proteomes" id="UP000005025"/>
    </source>
</evidence>
<reference evidence="2 3" key="1">
    <citation type="submission" date="2011-09" db="EMBL/GenBank/DDBJ databases">
        <authorList>
            <person name="Weinstock G."/>
            <person name="Sodergren E."/>
            <person name="Clifton S."/>
            <person name="Fulton L."/>
            <person name="Fulton B."/>
            <person name="Courtney L."/>
            <person name="Fronick C."/>
            <person name="Harrison M."/>
            <person name="Strong C."/>
            <person name="Farmer C."/>
            <person name="Delahaunty K."/>
            <person name="Markovic C."/>
            <person name="Hall O."/>
            <person name="Minx P."/>
            <person name="Tomlinson C."/>
            <person name="Mitreva M."/>
            <person name="Hou S."/>
            <person name="Chen J."/>
            <person name="Wollam A."/>
            <person name="Pepin K.H."/>
            <person name="Johnson M."/>
            <person name="Bhonagiri V."/>
            <person name="Zhang X."/>
            <person name="Suruliraj S."/>
            <person name="Warren W."/>
            <person name="Chinwalla A."/>
            <person name="Mardis E.R."/>
            <person name="Wilson R.K."/>
        </authorList>
    </citation>
    <scope>NUCLEOTIDE SEQUENCE [LARGE SCALE GENOMIC DNA]</scope>
    <source>
        <strain evidence="2 3">F0435</strain>
    </source>
</reference>
<dbReference type="CDD" id="cd04301">
    <property type="entry name" value="NAT_SF"/>
    <property type="match status" value="1"/>
</dbReference>
<name>H1LBX7_9LACO</name>
<dbReference type="InterPro" id="IPR016181">
    <property type="entry name" value="Acyl_CoA_acyltransferase"/>
</dbReference>
<keyword evidence="2" id="KW-0808">Transferase</keyword>
<dbReference type="Gene3D" id="3.40.630.30">
    <property type="match status" value="1"/>
</dbReference>
<sequence length="150" mass="17601">MGVSKMWHAKRFNELTNTEIFRIYELRTSVFVVSQKRIYQEVDKNDLKAIHVFKTDANDEIIAYARVFQDHDHVTFGRVVTRKDYRGQGLGNELMENIIAVIRNDYPGLRVEIESQAQVKGFYEKFLFKPIGNVFTFESTPHIKMVHQAM</sequence>
<dbReference type="EMBL" id="AGRJ01000008">
    <property type="protein sequence ID" value="EHO54527.1"/>
    <property type="molecule type" value="Genomic_DNA"/>
</dbReference>
<evidence type="ECO:0000313" key="2">
    <source>
        <dbReference type="EMBL" id="EHO54527.1"/>
    </source>
</evidence>
<dbReference type="STRING" id="797516.HMPREF9104_00088"/>
<proteinExistence type="predicted"/>
<dbReference type="Pfam" id="PF13673">
    <property type="entry name" value="Acetyltransf_10"/>
    <property type="match status" value="1"/>
</dbReference>
<gene>
    <name evidence="2" type="ORF">HMPREF9104_00088</name>
</gene>
<dbReference type="Proteomes" id="UP000005025">
    <property type="component" value="Unassembled WGS sequence"/>
</dbReference>